<dbReference type="SUPFAM" id="SSF51445">
    <property type="entry name" value="(Trans)glycosidases"/>
    <property type="match status" value="1"/>
</dbReference>
<comment type="similarity">
    <text evidence="1">Belongs to the glycosyl hydrolase 13 family.</text>
</comment>
<name>A0ABT0Y2M4_9ACTN</name>
<gene>
    <name evidence="3" type="ORF">LXN57_22020</name>
</gene>
<evidence type="ECO:0000313" key="4">
    <source>
        <dbReference type="Proteomes" id="UP001523216"/>
    </source>
</evidence>
<keyword evidence="3" id="KW-0378">Hydrolase</keyword>
<dbReference type="PANTHER" id="PTHR10357">
    <property type="entry name" value="ALPHA-AMYLASE FAMILY MEMBER"/>
    <property type="match status" value="1"/>
</dbReference>
<dbReference type="EMBL" id="JAMQOL010000030">
    <property type="protein sequence ID" value="MCM4080261.1"/>
    <property type="molecule type" value="Genomic_DNA"/>
</dbReference>
<proteinExistence type="inferred from homology"/>
<dbReference type="PANTHER" id="PTHR10357:SF179">
    <property type="entry name" value="NEUTRAL AND BASIC AMINO ACID TRANSPORT PROTEIN RBAT"/>
    <property type="match status" value="1"/>
</dbReference>
<protein>
    <submittedName>
        <fullName evidence="3">Alpha-amylase family glycosyl hydrolase</fullName>
    </submittedName>
</protein>
<dbReference type="InterPro" id="IPR045857">
    <property type="entry name" value="O16G_dom_2"/>
</dbReference>
<dbReference type="GO" id="GO:0016787">
    <property type="term" value="F:hydrolase activity"/>
    <property type="evidence" value="ECO:0007669"/>
    <property type="project" value="UniProtKB-KW"/>
</dbReference>
<dbReference type="Pfam" id="PF00128">
    <property type="entry name" value="Alpha-amylase"/>
    <property type="match status" value="2"/>
</dbReference>
<dbReference type="Gene3D" id="3.20.20.80">
    <property type="entry name" value="Glycosidases"/>
    <property type="match status" value="2"/>
</dbReference>
<dbReference type="SMART" id="SM00642">
    <property type="entry name" value="Aamy"/>
    <property type="match status" value="1"/>
</dbReference>
<dbReference type="Gene3D" id="3.90.400.10">
    <property type="entry name" value="Oligo-1,6-glucosidase, Domain 2"/>
    <property type="match status" value="1"/>
</dbReference>
<sequence length="557" mass="61439">MGREWLADAVMYEIYPQSFADSDGDGVGDLRGVIDKLDHIASLGIDVIWFNPCFASPFVDAGYDVSDYLTIAPRYGTNDDMAELVAKARQRGIRVVLDLVAGHTSIEHPWFQKELNADGPDPEGDRYIWSEQLPERTWTRQQPGTPAWVRSPGPRPGYYLKNFYDEQPALNFGWVSRGAAAQDTPDGLQGETDQPVDVQVARPRDDSWRDAIDAPGPRRNRQALKDIIGHWLGLGVAGFRVDMAFSLVKDEELTHGYAETVALWREIRQWLDSAYPDAVLIPEGAEPRVGGPLAFDADFFLVIHDAHASLFNNQYAGRLPFQAPREPFFDADGGGSTRPFLDAWAAAREEHPDRPIILATADHDFDRLRCGPRGPEQLGAALTFLFTWGNVPCLYYGDEIGMRYLPGLPNVEGSICDPGYNRAGCRTPMQWDDSPNAGFSTADAAKLYLPIDPDPDRPTVAAQQNDPASTLTLVRELIALRRATPALGTRASTRIVSEGYPLAYVRGDSHLVVVNPRREPATLAFDGVTPLWASGVEARPGELRVAGFGYGVFTLEA</sequence>
<dbReference type="InterPro" id="IPR006047">
    <property type="entry name" value="GH13_cat_dom"/>
</dbReference>
<dbReference type="Proteomes" id="UP001523216">
    <property type="component" value="Unassembled WGS sequence"/>
</dbReference>
<keyword evidence="4" id="KW-1185">Reference proteome</keyword>
<evidence type="ECO:0000259" key="2">
    <source>
        <dbReference type="SMART" id="SM00642"/>
    </source>
</evidence>
<evidence type="ECO:0000313" key="3">
    <source>
        <dbReference type="EMBL" id="MCM4080261.1"/>
    </source>
</evidence>
<dbReference type="InterPro" id="IPR017853">
    <property type="entry name" value="GH"/>
</dbReference>
<organism evidence="3 4">
    <name type="scientific">Paractinoplanes hotanensis</name>
    <dbReference type="NCBI Taxonomy" id="2906497"/>
    <lineage>
        <taxon>Bacteria</taxon>
        <taxon>Bacillati</taxon>
        <taxon>Actinomycetota</taxon>
        <taxon>Actinomycetes</taxon>
        <taxon>Micromonosporales</taxon>
        <taxon>Micromonosporaceae</taxon>
        <taxon>Paractinoplanes</taxon>
    </lineage>
</organism>
<evidence type="ECO:0000256" key="1">
    <source>
        <dbReference type="ARBA" id="ARBA00008061"/>
    </source>
</evidence>
<reference evidence="3 4" key="1">
    <citation type="submission" date="2022-06" db="EMBL/GenBank/DDBJ databases">
        <title>Actinoplanes abujensis sp. nov., isolated from Nigerian arid soil.</title>
        <authorList>
            <person name="Ding P."/>
        </authorList>
    </citation>
    <scope>NUCLEOTIDE SEQUENCE [LARGE SCALE GENOMIC DNA]</scope>
    <source>
        <strain evidence="4">TRM88002</strain>
    </source>
</reference>
<feature type="domain" description="Glycosyl hydrolase family 13 catalytic" evidence="2">
    <location>
        <begin position="13"/>
        <end position="446"/>
    </location>
</feature>
<comment type="caution">
    <text evidence="3">The sequence shown here is derived from an EMBL/GenBank/DDBJ whole genome shotgun (WGS) entry which is preliminary data.</text>
</comment>
<accession>A0ABT0Y2M4</accession>
<dbReference type="RefSeq" id="WP_251800060.1">
    <property type="nucleotide sequence ID" value="NZ_JAMQOL010000030.1"/>
</dbReference>